<evidence type="ECO:0000313" key="1">
    <source>
        <dbReference type="EMBL" id="SVE46837.1"/>
    </source>
</evidence>
<dbReference type="PANTHER" id="PTHR44998:SF1">
    <property type="entry name" value="UDP-N-ACETYLGLUCOSAMINE--PEPTIDE N-ACETYLGLUCOSAMINYLTRANSFERASE 110 KDA SUBUNIT"/>
    <property type="match status" value="1"/>
</dbReference>
<sequence>MDQTTNKIKKNADSFFNHTHTDVLINQISKDNLNVLVYTDIGMEPVVQILSSLRLADIQCTTYGHPVTSGFKHIDYFFSSELMEKNDSQKNYSEKLIRLPNLAIDFDLPNLSTTQTSKNTKKTNKIIFLNLQSLFKLLPSDDHIYFDIIKKINNCQFWFIEGLKKSITTSFKNRIAKFCRYHDLSFDKYFLFHQRMNKPNFFNLIKQSDVILDSLEWSGGKTSLEAISLHKPIV</sequence>
<organism evidence="1">
    <name type="scientific">marine metagenome</name>
    <dbReference type="NCBI Taxonomy" id="408172"/>
    <lineage>
        <taxon>unclassified sequences</taxon>
        <taxon>metagenomes</taxon>
        <taxon>ecological metagenomes</taxon>
    </lineage>
</organism>
<gene>
    <name evidence="1" type="ORF">METZ01_LOCUS499691</name>
</gene>
<dbReference type="Gene3D" id="3.40.50.2000">
    <property type="entry name" value="Glycogen Phosphorylase B"/>
    <property type="match status" value="1"/>
</dbReference>
<protein>
    <recommendedName>
        <fullName evidence="2">O-GlcNAc transferase C-terminal domain-containing protein</fullName>
    </recommendedName>
</protein>
<accession>A0A383DQQ1</accession>
<dbReference type="EMBL" id="UINC01219391">
    <property type="protein sequence ID" value="SVE46837.1"/>
    <property type="molecule type" value="Genomic_DNA"/>
</dbReference>
<proteinExistence type="predicted"/>
<reference evidence="1" key="1">
    <citation type="submission" date="2018-05" db="EMBL/GenBank/DDBJ databases">
        <authorList>
            <person name="Lanie J.A."/>
            <person name="Ng W.-L."/>
            <person name="Kazmierczak K.M."/>
            <person name="Andrzejewski T.M."/>
            <person name="Davidsen T.M."/>
            <person name="Wayne K.J."/>
            <person name="Tettelin H."/>
            <person name="Glass J.I."/>
            <person name="Rusch D."/>
            <person name="Podicherti R."/>
            <person name="Tsui H.-C.T."/>
            <person name="Winkler M.E."/>
        </authorList>
    </citation>
    <scope>NUCLEOTIDE SEQUENCE</scope>
</reference>
<evidence type="ECO:0008006" key="2">
    <source>
        <dbReference type="Google" id="ProtNLM"/>
    </source>
</evidence>
<dbReference type="GO" id="GO:0006493">
    <property type="term" value="P:protein O-linked glycosylation"/>
    <property type="evidence" value="ECO:0007669"/>
    <property type="project" value="TreeGrafter"/>
</dbReference>
<dbReference type="PANTHER" id="PTHR44998">
    <property type="match status" value="1"/>
</dbReference>
<name>A0A383DQQ1_9ZZZZ</name>
<dbReference type="Gene3D" id="3.40.50.11380">
    <property type="match status" value="1"/>
</dbReference>
<dbReference type="AlphaFoldDB" id="A0A383DQQ1"/>
<feature type="non-terminal residue" evidence="1">
    <location>
        <position position="234"/>
    </location>
</feature>
<dbReference type="GO" id="GO:0016757">
    <property type="term" value="F:glycosyltransferase activity"/>
    <property type="evidence" value="ECO:0007669"/>
    <property type="project" value="TreeGrafter"/>
</dbReference>